<feature type="region of interest" description="Disordered" evidence="7">
    <location>
        <begin position="601"/>
        <end position="621"/>
    </location>
</feature>
<dbReference type="PROSITE" id="PS50016">
    <property type="entry name" value="ZF_PHD_2"/>
    <property type="match status" value="1"/>
</dbReference>
<dbReference type="InterPro" id="IPR013083">
    <property type="entry name" value="Znf_RING/FYVE/PHD"/>
</dbReference>
<accession>A0A8X8ZPU9</accession>
<feature type="domain" description="DDT" evidence="9">
    <location>
        <begin position="270"/>
        <end position="330"/>
    </location>
</feature>
<feature type="domain" description="PHD-type" evidence="8">
    <location>
        <begin position="466"/>
        <end position="513"/>
    </location>
</feature>
<proteinExistence type="predicted"/>
<dbReference type="InterPro" id="IPR001965">
    <property type="entry name" value="Znf_PHD"/>
</dbReference>
<dbReference type="GO" id="GO:0000785">
    <property type="term" value="C:chromatin"/>
    <property type="evidence" value="ECO:0007669"/>
    <property type="project" value="UniProtKB-ARBA"/>
</dbReference>
<dbReference type="CDD" id="cd15532">
    <property type="entry name" value="PHD2_CHD_II"/>
    <property type="match status" value="1"/>
</dbReference>
<dbReference type="InterPro" id="IPR028942">
    <property type="entry name" value="WHIM1_dom"/>
</dbReference>
<reference evidence="10" key="1">
    <citation type="submission" date="2018-01" db="EMBL/GenBank/DDBJ databases">
        <authorList>
            <person name="Mao J.F."/>
        </authorList>
    </citation>
    <scope>NUCLEOTIDE SEQUENCE</scope>
    <source>
        <strain evidence="10">Huo1</strain>
        <tissue evidence="10">Leaf</tissue>
    </source>
</reference>
<evidence type="ECO:0000259" key="9">
    <source>
        <dbReference type="PROSITE" id="PS50827"/>
    </source>
</evidence>
<dbReference type="SUPFAM" id="SSF57903">
    <property type="entry name" value="FYVE/PHD zinc finger"/>
    <property type="match status" value="1"/>
</dbReference>
<evidence type="ECO:0000256" key="2">
    <source>
        <dbReference type="ARBA" id="ARBA00022723"/>
    </source>
</evidence>
<keyword evidence="3 6" id="KW-0863">Zinc-finger</keyword>
<evidence type="ECO:0000313" key="10">
    <source>
        <dbReference type="EMBL" id="KAG6412543.1"/>
    </source>
</evidence>
<evidence type="ECO:0000256" key="1">
    <source>
        <dbReference type="ARBA" id="ARBA00004123"/>
    </source>
</evidence>
<evidence type="ECO:0000256" key="5">
    <source>
        <dbReference type="ARBA" id="ARBA00023242"/>
    </source>
</evidence>
<comment type="caution">
    <text evidence="10">The sequence shown here is derived from an EMBL/GenBank/DDBJ whole genome shotgun (WGS) entry which is preliminary data.</text>
</comment>
<evidence type="ECO:0000256" key="7">
    <source>
        <dbReference type="SAM" id="MobiDB-lite"/>
    </source>
</evidence>
<keyword evidence="4" id="KW-0862">Zinc</keyword>
<comment type="subcellular location">
    <subcellularLocation>
        <location evidence="1">Nucleus</location>
    </subcellularLocation>
</comment>
<dbReference type="InterPro" id="IPR047365">
    <property type="entry name" value="Tudor_AtPTM-like"/>
</dbReference>
<keyword evidence="5" id="KW-0539">Nucleus</keyword>
<evidence type="ECO:0000256" key="3">
    <source>
        <dbReference type="ARBA" id="ARBA00022771"/>
    </source>
</evidence>
<dbReference type="Pfam" id="PF21743">
    <property type="entry name" value="PTM_DIR17_Tudor"/>
    <property type="match status" value="1"/>
</dbReference>
<dbReference type="SMART" id="SM00249">
    <property type="entry name" value="PHD"/>
    <property type="match status" value="1"/>
</dbReference>
<evidence type="ECO:0000256" key="6">
    <source>
        <dbReference type="PROSITE-ProRule" id="PRU00146"/>
    </source>
</evidence>
<evidence type="ECO:0008006" key="12">
    <source>
        <dbReference type="Google" id="ProtNLM"/>
    </source>
</evidence>
<protein>
    <recommendedName>
        <fullName evidence="12">Nucleosome-remodeling factor subunit BPTF</fullName>
    </recommendedName>
</protein>
<dbReference type="PROSITE" id="PS01359">
    <property type="entry name" value="ZF_PHD_1"/>
    <property type="match status" value="1"/>
</dbReference>
<reference evidence="10" key="2">
    <citation type="submission" date="2020-08" db="EMBL/GenBank/DDBJ databases">
        <title>Plant Genome Project.</title>
        <authorList>
            <person name="Zhang R.-G."/>
        </authorList>
    </citation>
    <scope>NUCLEOTIDE SEQUENCE</scope>
    <source>
        <strain evidence="10">Huo1</strain>
        <tissue evidence="10">Leaf</tissue>
    </source>
</reference>
<keyword evidence="11" id="KW-1185">Reference proteome</keyword>
<evidence type="ECO:0000259" key="8">
    <source>
        <dbReference type="PROSITE" id="PS50016"/>
    </source>
</evidence>
<dbReference type="Pfam" id="PF15612">
    <property type="entry name" value="WHIM1"/>
    <property type="match status" value="1"/>
</dbReference>
<dbReference type="PANTHER" id="PTHR46508">
    <property type="entry name" value="PHD FINGER FAMILY PROTEIN"/>
    <property type="match status" value="1"/>
</dbReference>
<dbReference type="Pfam" id="PF00628">
    <property type="entry name" value="PHD"/>
    <property type="match status" value="1"/>
</dbReference>
<dbReference type="InterPro" id="IPR019787">
    <property type="entry name" value="Znf_PHD-finger"/>
</dbReference>
<gene>
    <name evidence="10" type="ORF">SASPL_125223</name>
</gene>
<name>A0A8X8ZPU9_SALSN</name>
<sequence length="953" mass="104520">MDYVGLKVVRKDFGGRAASFGTVVAFSTTTGLFRVAFDGGDESEEMQLTELYPLFLTPPPPGFGQMPLGKESSVGIGADLENPRDSGRNFDLNVSGDIDLNVDVDGGGGVGLHGLDLNEGVNYILNGETDSTPKSRETDLNLDLNEAAQAEESSTTSAKIDLNEQASAMEIDDRGKAAAEDDDDDCAIIPAPSHHVGGGSSSGGRGRWRRNYRTNPDAESRRLNAMPSFPARDNQLYVANTRLMQFQASAPPPPPKAYLPESSTSLDIGGASMVDFLSVYAFVRYFSVTLLVSPFQISDFAAALMSNDSTPLFDAVHLALMTALRSHLTSLADGEFASASACLRSLNWDLLDLITWPVFLIEYLLFHSPKHIPGLDRSEFKLFQSEYYAMPAPAKVAILRHLCDDVLESKAFKAEADKRALMAETQSWNSRYFSWKGKKNKRRSSGGDGDDLAGEFLNDFVADGNGDECYLCKTDGNLICCDGCPAAFHARCVGVVTSQLPVGDWICPECTIERDASYQLSKSIRGMELLGVDAYARHYYNCCGYLFVADSREDNYWFSLYNKDDMPAVVAALETSSTVYDVIASAIRRNWNLTLGVSSEVPEDTVNPRDEGAGSGASTSSSELANYANLYGFARMSYKFSKELASKWSEEEQATKSAGEIIGRQMRVISNKYAAFSWPNLRDLGLATTRRENCGWCICCKVPQLEKDCLFIASDNVQASENFTSQALGIMPGSDSRKIHLVDIICHLIWIEECLRSLLSGPWLDQSYSGRWRNNAVEAAHIGSLKHLLIELASNLPRRVLSGDWTKSVDNAATMGSSSHTMKKFTTRVSRLPADSRGKRKCPKSKLARTPKEEQGVSLSWWRGGKASRKLFNWKVLPCALARNAAQKGGCKKIDGVSYPDGGDYAKRTKGLAWSAAVEASKTVRLFDASIKWNAVGIINLHPEPKKDKQGRR</sequence>
<dbReference type="GO" id="GO:0005634">
    <property type="term" value="C:nucleus"/>
    <property type="evidence" value="ECO:0007669"/>
    <property type="project" value="UniProtKB-SubCell"/>
</dbReference>
<dbReference type="Gene3D" id="3.30.40.10">
    <property type="entry name" value="Zinc/RING finger domain, C3HC4 (zinc finger)"/>
    <property type="match status" value="1"/>
</dbReference>
<dbReference type="EMBL" id="PNBA02000009">
    <property type="protein sequence ID" value="KAG6412543.1"/>
    <property type="molecule type" value="Genomic_DNA"/>
</dbReference>
<dbReference type="InterPro" id="IPR011011">
    <property type="entry name" value="Znf_FYVE_PHD"/>
</dbReference>
<dbReference type="GO" id="GO:0008270">
    <property type="term" value="F:zinc ion binding"/>
    <property type="evidence" value="ECO:0007669"/>
    <property type="project" value="UniProtKB-KW"/>
</dbReference>
<dbReference type="InterPro" id="IPR018501">
    <property type="entry name" value="DDT_dom"/>
</dbReference>
<dbReference type="SMART" id="SM00571">
    <property type="entry name" value="DDT"/>
    <property type="match status" value="1"/>
</dbReference>
<organism evidence="10">
    <name type="scientific">Salvia splendens</name>
    <name type="common">Scarlet sage</name>
    <dbReference type="NCBI Taxonomy" id="180675"/>
    <lineage>
        <taxon>Eukaryota</taxon>
        <taxon>Viridiplantae</taxon>
        <taxon>Streptophyta</taxon>
        <taxon>Embryophyta</taxon>
        <taxon>Tracheophyta</taxon>
        <taxon>Spermatophyta</taxon>
        <taxon>Magnoliopsida</taxon>
        <taxon>eudicotyledons</taxon>
        <taxon>Gunneridae</taxon>
        <taxon>Pentapetalae</taxon>
        <taxon>asterids</taxon>
        <taxon>lamiids</taxon>
        <taxon>Lamiales</taxon>
        <taxon>Lamiaceae</taxon>
        <taxon>Nepetoideae</taxon>
        <taxon>Mentheae</taxon>
        <taxon>Salviinae</taxon>
        <taxon>Salvia</taxon>
        <taxon>Salvia subgen. Calosphace</taxon>
        <taxon>core Calosphace</taxon>
    </lineage>
</organism>
<feature type="compositionally biased region" description="Gly residues" evidence="7">
    <location>
        <begin position="196"/>
        <end position="205"/>
    </location>
</feature>
<dbReference type="InterPro" id="IPR019786">
    <property type="entry name" value="Zinc_finger_PHD-type_CS"/>
</dbReference>
<evidence type="ECO:0000256" key="4">
    <source>
        <dbReference type="ARBA" id="ARBA00022833"/>
    </source>
</evidence>
<dbReference type="Pfam" id="PF02791">
    <property type="entry name" value="DDT"/>
    <property type="match status" value="1"/>
</dbReference>
<keyword evidence="2" id="KW-0479">Metal-binding</keyword>
<dbReference type="AlphaFoldDB" id="A0A8X8ZPU9"/>
<evidence type="ECO:0000313" key="11">
    <source>
        <dbReference type="Proteomes" id="UP000298416"/>
    </source>
</evidence>
<dbReference type="Proteomes" id="UP000298416">
    <property type="component" value="Unassembled WGS sequence"/>
</dbReference>
<dbReference type="PANTHER" id="PTHR46508:SF5">
    <property type="entry name" value="PHD-FINGER AND DNA BINDING DOMAIN-CONTAINING PROTEIN"/>
    <property type="match status" value="1"/>
</dbReference>
<feature type="region of interest" description="Disordered" evidence="7">
    <location>
        <begin position="189"/>
        <end position="210"/>
    </location>
</feature>
<dbReference type="PROSITE" id="PS50827">
    <property type="entry name" value="DDT"/>
    <property type="match status" value="1"/>
</dbReference>